<keyword evidence="1" id="KW-1133">Transmembrane helix</keyword>
<accession>A0A1M4UEB9</accession>
<keyword evidence="1" id="KW-0812">Transmembrane</keyword>
<dbReference type="OrthoDB" id="5298497at2"/>
<dbReference type="Pfam" id="PF01882">
    <property type="entry name" value="DUF58"/>
    <property type="match status" value="1"/>
</dbReference>
<dbReference type="STRING" id="213588.SAMN02745204_00674"/>
<dbReference type="Proteomes" id="UP000242857">
    <property type="component" value="Unassembled WGS sequence"/>
</dbReference>
<dbReference type="RefSeq" id="WP_072755216.1">
    <property type="nucleotide sequence ID" value="NZ_FQUK01000007.1"/>
</dbReference>
<feature type="domain" description="DUF58" evidence="2">
    <location>
        <begin position="213"/>
        <end position="309"/>
    </location>
</feature>
<evidence type="ECO:0000313" key="3">
    <source>
        <dbReference type="EMBL" id="SHE54910.1"/>
    </source>
</evidence>
<gene>
    <name evidence="3" type="ORF">SAMN02745204_00674</name>
</gene>
<protein>
    <submittedName>
        <fullName evidence="3">Uncharacterized conserved protein, DUF58 family, contains vWF domain</fullName>
    </submittedName>
</protein>
<evidence type="ECO:0000313" key="4">
    <source>
        <dbReference type="Proteomes" id="UP000242857"/>
    </source>
</evidence>
<reference evidence="4" key="1">
    <citation type="submission" date="2016-11" db="EMBL/GenBank/DDBJ databases">
        <authorList>
            <person name="Varghese N."/>
            <person name="Submissions S."/>
        </authorList>
    </citation>
    <scope>NUCLEOTIDE SEQUENCE [LARGE SCALE GENOMIC DNA]</scope>
    <source>
        <strain evidence="4">DSM 14834</strain>
    </source>
</reference>
<name>A0A1M4UEB9_9GAMM</name>
<dbReference type="PANTHER" id="PTHR34351">
    <property type="entry name" value="SLR1927 PROTEIN-RELATED"/>
    <property type="match status" value="1"/>
</dbReference>
<dbReference type="AlphaFoldDB" id="A0A1M4UEB9"/>
<proteinExistence type="predicted"/>
<keyword evidence="4" id="KW-1185">Reference proteome</keyword>
<dbReference type="EMBL" id="FQUK01000007">
    <property type="protein sequence ID" value="SHE54910.1"/>
    <property type="molecule type" value="Genomic_DNA"/>
</dbReference>
<feature type="transmembrane region" description="Helical" evidence="1">
    <location>
        <begin position="30"/>
        <end position="55"/>
    </location>
</feature>
<organism evidence="3 4">
    <name type="scientific">Thermomonas hydrothermalis</name>
    <dbReference type="NCBI Taxonomy" id="213588"/>
    <lineage>
        <taxon>Bacteria</taxon>
        <taxon>Pseudomonadati</taxon>
        <taxon>Pseudomonadota</taxon>
        <taxon>Gammaproteobacteria</taxon>
        <taxon>Lysobacterales</taxon>
        <taxon>Lysobacteraceae</taxon>
        <taxon>Thermomonas</taxon>
    </lineage>
</organism>
<evidence type="ECO:0000256" key="1">
    <source>
        <dbReference type="SAM" id="Phobius"/>
    </source>
</evidence>
<dbReference type="PANTHER" id="PTHR34351:SF1">
    <property type="entry name" value="SLR1927 PROTEIN"/>
    <property type="match status" value="1"/>
</dbReference>
<keyword evidence="1" id="KW-0472">Membrane</keyword>
<evidence type="ECO:0000259" key="2">
    <source>
        <dbReference type="Pfam" id="PF01882"/>
    </source>
</evidence>
<dbReference type="InterPro" id="IPR002881">
    <property type="entry name" value="DUF58"/>
</dbReference>
<sequence length="317" mass="34705">MWDALIRRARRWMRPRAPEPLPVQLDRRRIYVLPTAGGLFFAGLIGAMLLTALNFNNNPGLLLALLLAGAAHTSLLAAHLQLSGLRVEAIAAEPVPAGTPLHLRLALADSDGRPRIGVQIACGDVTTTVSLTGGSVTAELALATDRRGLLPLPRLTLSSIQPLGLVRAWAYVWPAQQLLVYPAAEPHAPPLPLPANLQGLPQPERLGEDVHHLRDYRPGDAPRLIAWKPSARHETLLVRDAEQPRGGELVLDWQHTAGLPYEQRIRRLARWVEMAEQAGLRYGLRLPAQPPIPVGQGDAHRHRCLRALALLPQEALQ</sequence>